<feature type="domain" description="DRBM" evidence="3">
    <location>
        <begin position="78"/>
        <end position="143"/>
    </location>
</feature>
<gene>
    <name evidence="4" type="ORF">E6O75_ATG01338</name>
</gene>
<dbReference type="Gene3D" id="3.30.160.20">
    <property type="match status" value="3"/>
</dbReference>
<accession>A0A4Z1PRS2</accession>
<dbReference type="SUPFAM" id="SSF54768">
    <property type="entry name" value="dsRNA-binding domain-like"/>
    <property type="match status" value="3"/>
</dbReference>
<proteinExistence type="predicted"/>
<feature type="region of interest" description="Disordered" evidence="2">
    <location>
        <begin position="395"/>
        <end position="418"/>
    </location>
</feature>
<reference evidence="4 5" key="1">
    <citation type="submission" date="2019-04" db="EMBL/GenBank/DDBJ databases">
        <title>High contiguity whole genome sequence and gene annotation resource for two Venturia nashicola isolates.</title>
        <authorList>
            <person name="Prokchorchik M."/>
            <person name="Won K."/>
            <person name="Lee Y."/>
            <person name="Choi E.D."/>
            <person name="Segonzac C."/>
            <person name="Sohn K.H."/>
        </authorList>
    </citation>
    <scope>NUCLEOTIDE SEQUENCE [LARGE SCALE GENOMIC DNA]</scope>
    <source>
        <strain evidence="4 5">PRI2</strain>
    </source>
</reference>
<sequence length="527" mass="58041">MAEPPQAEEAKQFGGLGLLDTATEITNWNNEAHAIGLKVLEEREKEERARQEEKARAKRSMHSLNFAPVPAAKAVVAENVAKLYLLVQKRNITPVFEFMELGIQSFGATLKINDRVFRAVGPFSSKKEAKETVARLGVEFLTGNPDLSLPKAGGVVPSGGQGAVTELNLRCQKLKMAVPEYIIPEIAKGYFSATLILGGMSFEEKGPFSNKKSAKEAVAKQGLAHLENTPLSAAVGTSSVELAAKLHSFIDRHRLDPAKFEVTELEGTPLKYRGQLNLGGEMIQNAGPFSTKQEAQDAITIQALVFLEQKYKENEENWVELLNLFAQSSLKQQPSYEDFQETSTKQNLWSSEVSIPLVPQPFGRRDLPFGSKKLARQNAAREAVLWLRENEYLPEDGPPKKKQKMHPSSISSSPGSKGDAEIRFAQQVNDLCIRHSIPVPIYNLTADPDGPFYSGDAKFPSGVIANGRPIGRVENIFGRKNAKEAVARNLVRYLEEHVKEMEVLDGELLREAGFEGFASLGDVQMGV</sequence>
<name>A0A4Z1PRS2_9PEZI</name>
<feature type="domain" description="DRBM" evidence="3">
    <location>
        <begin position="317"/>
        <end position="389"/>
    </location>
</feature>
<evidence type="ECO:0000313" key="4">
    <source>
        <dbReference type="EMBL" id="TID26845.1"/>
    </source>
</evidence>
<dbReference type="EMBL" id="SNSC02000002">
    <property type="protein sequence ID" value="TID26845.1"/>
    <property type="molecule type" value="Genomic_DNA"/>
</dbReference>
<dbReference type="OrthoDB" id="5222339at2759"/>
<dbReference type="AlphaFoldDB" id="A0A4Z1PRS2"/>
<dbReference type="Proteomes" id="UP000298493">
    <property type="component" value="Unassembled WGS sequence"/>
</dbReference>
<comment type="caution">
    <text evidence="4">The sequence shown here is derived from an EMBL/GenBank/DDBJ whole genome shotgun (WGS) entry which is preliminary data.</text>
</comment>
<dbReference type="InterPro" id="IPR014720">
    <property type="entry name" value="dsRBD_dom"/>
</dbReference>
<dbReference type="CDD" id="cd00048">
    <property type="entry name" value="DSRM_SF"/>
    <property type="match status" value="2"/>
</dbReference>
<organism evidence="4 5">
    <name type="scientific">Venturia nashicola</name>
    <dbReference type="NCBI Taxonomy" id="86259"/>
    <lineage>
        <taxon>Eukaryota</taxon>
        <taxon>Fungi</taxon>
        <taxon>Dikarya</taxon>
        <taxon>Ascomycota</taxon>
        <taxon>Pezizomycotina</taxon>
        <taxon>Dothideomycetes</taxon>
        <taxon>Pleosporomycetidae</taxon>
        <taxon>Venturiales</taxon>
        <taxon>Venturiaceae</taxon>
        <taxon>Venturia</taxon>
    </lineage>
</organism>
<keyword evidence="1" id="KW-0694">RNA-binding</keyword>
<protein>
    <submittedName>
        <fullName evidence="4">Double-stranded RNA-binding protein</fullName>
    </submittedName>
</protein>
<evidence type="ECO:0000256" key="2">
    <source>
        <dbReference type="SAM" id="MobiDB-lite"/>
    </source>
</evidence>
<feature type="compositionally biased region" description="Low complexity" evidence="2">
    <location>
        <begin position="407"/>
        <end position="416"/>
    </location>
</feature>
<keyword evidence="5" id="KW-1185">Reference proteome</keyword>
<dbReference type="SMART" id="SM00358">
    <property type="entry name" value="DSRM"/>
    <property type="match status" value="4"/>
</dbReference>
<evidence type="ECO:0000256" key="1">
    <source>
        <dbReference type="PROSITE-ProRule" id="PRU00266"/>
    </source>
</evidence>
<evidence type="ECO:0000313" key="5">
    <source>
        <dbReference type="Proteomes" id="UP000298493"/>
    </source>
</evidence>
<dbReference type="GO" id="GO:0003723">
    <property type="term" value="F:RNA binding"/>
    <property type="evidence" value="ECO:0007669"/>
    <property type="project" value="UniProtKB-UniRule"/>
</dbReference>
<dbReference type="PROSITE" id="PS50137">
    <property type="entry name" value="DS_RBD"/>
    <property type="match status" value="3"/>
</dbReference>
<feature type="domain" description="DRBM" evidence="3">
    <location>
        <begin position="191"/>
        <end position="228"/>
    </location>
</feature>
<evidence type="ECO:0000259" key="3">
    <source>
        <dbReference type="PROSITE" id="PS50137"/>
    </source>
</evidence>